<accession>A0ACB6RJB7</accession>
<sequence>MQLSKVALLLAALPTAFTAAVVLCPLGCHRCDGSQTIIWECVDRGNGIRAMRGVQHQDTPALVPTEADCQLGANKCDDTNSSVMICGAQGWKATESCSKVGACHVGPAGNAYCNKEVECNPGESQCVATNYVSKICNDKGFWETNRKCSKPGCCKVQDGKAVCKAECSPGQQPPAERSTLKAIRDVPMLGGYCTSVGERYCDEPAHDYILKCGSDKIFHQ</sequence>
<keyword evidence="2" id="KW-1185">Reference proteome</keyword>
<reference evidence="1" key="1">
    <citation type="journal article" date="2020" name="Stud. Mycol.">
        <title>101 Dothideomycetes genomes: a test case for predicting lifestyles and emergence of pathogens.</title>
        <authorList>
            <person name="Haridas S."/>
            <person name="Albert R."/>
            <person name="Binder M."/>
            <person name="Bloem J."/>
            <person name="Labutti K."/>
            <person name="Salamov A."/>
            <person name="Andreopoulos B."/>
            <person name="Baker S."/>
            <person name="Barry K."/>
            <person name="Bills G."/>
            <person name="Bluhm B."/>
            <person name="Cannon C."/>
            <person name="Castanera R."/>
            <person name="Culley D."/>
            <person name="Daum C."/>
            <person name="Ezra D."/>
            <person name="Gonzalez J."/>
            <person name="Henrissat B."/>
            <person name="Kuo A."/>
            <person name="Liang C."/>
            <person name="Lipzen A."/>
            <person name="Lutzoni F."/>
            <person name="Magnuson J."/>
            <person name="Mondo S."/>
            <person name="Nolan M."/>
            <person name="Ohm R."/>
            <person name="Pangilinan J."/>
            <person name="Park H.-J."/>
            <person name="Ramirez L."/>
            <person name="Alfaro M."/>
            <person name="Sun H."/>
            <person name="Tritt A."/>
            <person name="Yoshinaga Y."/>
            <person name="Zwiers L.-H."/>
            <person name="Turgeon B."/>
            <person name="Goodwin S."/>
            <person name="Spatafora J."/>
            <person name="Crous P."/>
            <person name="Grigoriev I."/>
        </authorList>
    </citation>
    <scope>NUCLEOTIDE SEQUENCE</scope>
    <source>
        <strain evidence="1">CBS 525.71</strain>
    </source>
</reference>
<organism evidence="1 2">
    <name type="scientific">Macroventuria anomochaeta</name>
    <dbReference type="NCBI Taxonomy" id="301207"/>
    <lineage>
        <taxon>Eukaryota</taxon>
        <taxon>Fungi</taxon>
        <taxon>Dikarya</taxon>
        <taxon>Ascomycota</taxon>
        <taxon>Pezizomycotina</taxon>
        <taxon>Dothideomycetes</taxon>
        <taxon>Pleosporomycetidae</taxon>
        <taxon>Pleosporales</taxon>
        <taxon>Pleosporineae</taxon>
        <taxon>Didymellaceae</taxon>
        <taxon>Macroventuria</taxon>
    </lineage>
</organism>
<dbReference type="Proteomes" id="UP000799754">
    <property type="component" value="Unassembled WGS sequence"/>
</dbReference>
<gene>
    <name evidence="1" type="ORF">BU25DRAFT_482212</name>
</gene>
<name>A0ACB6RJB7_9PLEO</name>
<proteinExistence type="predicted"/>
<dbReference type="EMBL" id="MU006750">
    <property type="protein sequence ID" value="KAF2621918.1"/>
    <property type="molecule type" value="Genomic_DNA"/>
</dbReference>
<protein>
    <submittedName>
        <fullName evidence="1">Uncharacterized protein</fullName>
    </submittedName>
</protein>
<comment type="caution">
    <text evidence="1">The sequence shown here is derived from an EMBL/GenBank/DDBJ whole genome shotgun (WGS) entry which is preliminary data.</text>
</comment>
<evidence type="ECO:0000313" key="1">
    <source>
        <dbReference type="EMBL" id="KAF2621918.1"/>
    </source>
</evidence>
<evidence type="ECO:0000313" key="2">
    <source>
        <dbReference type="Proteomes" id="UP000799754"/>
    </source>
</evidence>